<dbReference type="InterPro" id="IPR027417">
    <property type="entry name" value="P-loop_NTPase"/>
</dbReference>
<reference evidence="1 2" key="2">
    <citation type="submission" date="2018-06" db="EMBL/GenBank/DDBJ databases">
        <title>Metagenomic assembly of (sub)arctic Cyanobacteria and their associated microbiome from non-axenic cultures.</title>
        <authorList>
            <person name="Baurain D."/>
        </authorList>
    </citation>
    <scope>NUCLEOTIDE SEQUENCE [LARGE SCALE GENOMIC DNA]</scope>
    <source>
        <strain evidence="1">ULC129bin1</strain>
    </source>
</reference>
<dbReference type="EMBL" id="QBMC01000132">
    <property type="protein sequence ID" value="PZO13151.1"/>
    <property type="molecule type" value="Genomic_DNA"/>
</dbReference>
<dbReference type="Proteomes" id="UP000249354">
    <property type="component" value="Unassembled WGS sequence"/>
</dbReference>
<accession>A0A2W4VLM8</accession>
<organism evidence="1 2">
    <name type="scientific">Leptolyngbya foveolarum</name>
    <dbReference type="NCBI Taxonomy" id="47253"/>
    <lineage>
        <taxon>Bacteria</taxon>
        <taxon>Bacillati</taxon>
        <taxon>Cyanobacteriota</taxon>
        <taxon>Cyanophyceae</taxon>
        <taxon>Leptolyngbyales</taxon>
        <taxon>Leptolyngbyaceae</taxon>
        <taxon>Leptolyngbya group</taxon>
        <taxon>Leptolyngbya</taxon>
    </lineage>
</organism>
<dbReference type="AlphaFoldDB" id="A0A2W4VLM8"/>
<name>A0A2W4VLM8_9CYAN</name>
<sequence length="386" mass="41452">MFWKSRSTAAIAEPDLSDELAELLLHSVEKLSEVGADTKAGCEALAKTLSDIGADVEQVRAIACDVVYEGDVAKAEGLMGHLARYGYGSGAVTIRQPDKTNSAPLIEDNRPQLCETNLLAELASPKAYSAVLLGDTSVGVATLIQALIGAQLRHPCGGISLVVADMRNEPSWKGLEAIDNTVIQLPSRDPAFLKTAAEVVGQVAREIQGRVAQRSIKARAASLGAAKWPSYLLAINGWQAVTEALSLLSNKQTHDHDCAGQLLSDLRYCLTTGPNVNISIILGADRLSNCALTETALENARVFALGAVRPGGKGGYRAIDAILMNKSRLPDPRDRSGLAELLYRCKTERIPVVLALSGLPRLGLFKDFRDETLDLKALYELRRVSR</sequence>
<evidence type="ECO:0000313" key="1">
    <source>
        <dbReference type="EMBL" id="PZO13151.1"/>
    </source>
</evidence>
<dbReference type="Gene3D" id="3.40.50.300">
    <property type="entry name" value="P-loop containing nucleotide triphosphate hydrolases"/>
    <property type="match status" value="1"/>
</dbReference>
<proteinExistence type="predicted"/>
<comment type="caution">
    <text evidence="1">The sequence shown here is derived from an EMBL/GenBank/DDBJ whole genome shotgun (WGS) entry which is preliminary data.</text>
</comment>
<reference evidence="2" key="1">
    <citation type="submission" date="2018-04" db="EMBL/GenBank/DDBJ databases">
        <authorList>
            <person name="Cornet L."/>
        </authorList>
    </citation>
    <scope>NUCLEOTIDE SEQUENCE [LARGE SCALE GENOMIC DNA]</scope>
</reference>
<protein>
    <recommendedName>
        <fullName evidence="3">FtsK domain-containing protein</fullName>
    </recommendedName>
</protein>
<gene>
    <name evidence="1" type="ORF">DCF25_16510</name>
</gene>
<evidence type="ECO:0000313" key="2">
    <source>
        <dbReference type="Proteomes" id="UP000249354"/>
    </source>
</evidence>
<evidence type="ECO:0008006" key="3">
    <source>
        <dbReference type="Google" id="ProtNLM"/>
    </source>
</evidence>